<dbReference type="NCBIfam" id="NF005559">
    <property type="entry name" value="PRK07231.1"/>
    <property type="match status" value="1"/>
</dbReference>
<protein>
    <submittedName>
        <fullName evidence="2">Short-chain dehydrogenase</fullName>
    </submittedName>
</protein>
<keyword evidence="3" id="KW-1185">Reference proteome</keyword>
<proteinExistence type="inferred from homology"/>
<dbReference type="InterPro" id="IPR020904">
    <property type="entry name" value="Sc_DH/Rdtase_CS"/>
</dbReference>
<reference evidence="2 3" key="1">
    <citation type="submission" date="2017-05" db="EMBL/GenBank/DDBJ databases">
        <authorList>
            <person name="Song R."/>
            <person name="Chenine A.L."/>
            <person name="Ruprecht R.M."/>
        </authorList>
    </citation>
    <scope>NUCLEOTIDE SEQUENCE [LARGE SCALE GENOMIC DNA]</scope>
    <source>
        <strain evidence="2 3">DSM 26136</strain>
    </source>
</reference>
<evidence type="ECO:0000256" key="1">
    <source>
        <dbReference type="ARBA" id="ARBA00006484"/>
    </source>
</evidence>
<dbReference type="InterPro" id="IPR002347">
    <property type="entry name" value="SDR_fam"/>
</dbReference>
<dbReference type="PROSITE" id="PS00061">
    <property type="entry name" value="ADH_SHORT"/>
    <property type="match status" value="1"/>
</dbReference>
<evidence type="ECO:0000313" key="3">
    <source>
        <dbReference type="Proteomes" id="UP000196138"/>
    </source>
</evidence>
<dbReference type="SUPFAM" id="SSF51735">
    <property type="entry name" value="NAD(P)-binding Rossmann-fold domains"/>
    <property type="match status" value="1"/>
</dbReference>
<gene>
    <name evidence="2" type="ORF">CCO03_01185</name>
</gene>
<dbReference type="OrthoDB" id="9803333at2"/>
<dbReference type="CDD" id="cd05233">
    <property type="entry name" value="SDR_c"/>
    <property type="match status" value="1"/>
</dbReference>
<dbReference type="Gene3D" id="3.40.50.720">
    <property type="entry name" value="NAD(P)-binding Rossmann-like Domain"/>
    <property type="match status" value="1"/>
</dbReference>
<organism evidence="2 3">
    <name type="scientific">Comamonas serinivorans</name>
    <dbReference type="NCBI Taxonomy" id="1082851"/>
    <lineage>
        <taxon>Bacteria</taxon>
        <taxon>Pseudomonadati</taxon>
        <taxon>Pseudomonadota</taxon>
        <taxon>Betaproteobacteria</taxon>
        <taxon>Burkholderiales</taxon>
        <taxon>Comamonadaceae</taxon>
        <taxon>Comamonas</taxon>
    </lineage>
</organism>
<dbReference type="Proteomes" id="UP000196138">
    <property type="component" value="Chromosome"/>
</dbReference>
<dbReference type="KEGG" id="cser:CCO03_01185"/>
<comment type="similarity">
    <text evidence="1">Belongs to the short-chain dehydrogenases/reductases (SDR) family.</text>
</comment>
<sequence length="265" mass="27489">MSLFDLHGKVVAITGSSKGIGKAIAQRMADHGAKVVISSRKADACEAAAQEIRASGGDAHVIPANIGKKEDLQALVDGTVAQYGRLDVLVCNAAVNPYFGPSEQIPDDAYDRIMNSNVRSNLWLVNMALPHLKKAAGETGDASIVIVSSIGGLRGSATLGVYGISKAADMQLARTLATEHGPAKVRANCIAPGLIKTDMAKALWDDPVLLKKRCKDSPLLRIGEPDEIAGAAVFLAAPASGFMTGQTMVIDGGVTAGVPLSAFDD</sequence>
<dbReference type="FunFam" id="3.40.50.720:FF:000084">
    <property type="entry name" value="Short-chain dehydrogenase reductase"/>
    <property type="match status" value="1"/>
</dbReference>
<dbReference type="EMBL" id="CP021455">
    <property type="protein sequence ID" value="ARU03479.1"/>
    <property type="molecule type" value="Genomic_DNA"/>
</dbReference>
<dbReference type="AlphaFoldDB" id="A0A1Y0EJE2"/>
<dbReference type="Pfam" id="PF13561">
    <property type="entry name" value="adh_short_C2"/>
    <property type="match status" value="1"/>
</dbReference>
<dbReference type="RefSeq" id="WP_087276138.1">
    <property type="nucleotide sequence ID" value="NZ_CP021455.1"/>
</dbReference>
<dbReference type="PRINTS" id="PR00081">
    <property type="entry name" value="GDHRDH"/>
</dbReference>
<dbReference type="PANTHER" id="PTHR43943:SF2">
    <property type="entry name" value="DEHYDROGENASE_REDUCTASE 4"/>
    <property type="match status" value="1"/>
</dbReference>
<name>A0A1Y0EJE2_9BURK</name>
<accession>A0A1Y0EJE2</accession>
<dbReference type="InterPro" id="IPR036291">
    <property type="entry name" value="NAD(P)-bd_dom_sf"/>
</dbReference>
<evidence type="ECO:0000313" key="2">
    <source>
        <dbReference type="EMBL" id="ARU03479.1"/>
    </source>
</evidence>
<dbReference type="PANTHER" id="PTHR43943">
    <property type="entry name" value="DEHYDROGENASE/REDUCTASE (SDR FAMILY) MEMBER 4"/>
    <property type="match status" value="1"/>
</dbReference>